<protein>
    <submittedName>
        <fullName evidence="1">Uncharacterized protein</fullName>
    </submittedName>
</protein>
<proteinExistence type="predicted"/>
<dbReference type="EMBL" id="BPLR01000248">
    <property type="protein sequence ID" value="GIY93208.1"/>
    <property type="molecule type" value="Genomic_DNA"/>
</dbReference>
<gene>
    <name evidence="1" type="ORF">CEXT_431251</name>
</gene>
<evidence type="ECO:0000313" key="2">
    <source>
        <dbReference type="Proteomes" id="UP001054945"/>
    </source>
</evidence>
<name>A0AAV4XEZ8_CAEEX</name>
<dbReference type="AlphaFoldDB" id="A0AAV4XEZ8"/>
<keyword evidence="2" id="KW-1185">Reference proteome</keyword>
<accession>A0AAV4XEZ8</accession>
<dbReference type="Proteomes" id="UP001054945">
    <property type="component" value="Unassembled WGS sequence"/>
</dbReference>
<reference evidence="1 2" key="1">
    <citation type="submission" date="2021-06" db="EMBL/GenBank/DDBJ databases">
        <title>Caerostris extrusa draft genome.</title>
        <authorList>
            <person name="Kono N."/>
            <person name="Arakawa K."/>
        </authorList>
    </citation>
    <scope>NUCLEOTIDE SEQUENCE [LARGE SCALE GENOMIC DNA]</scope>
</reference>
<evidence type="ECO:0000313" key="1">
    <source>
        <dbReference type="EMBL" id="GIY93208.1"/>
    </source>
</evidence>
<sequence length="78" mass="9063">MATQWLGYDKRGATVTSVTVTLLCDKRARVLDRVCHKSCFNQRVSVLTVVFLRWLSGLDDIKAIFQCMPCFFVLWLYQ</sequence>
<organism evidence="1 2">
    <name type="scientific">Caerostris extrusa</name>
    <name type="common">Bark spider</name>
    <name type="synonym">Caerostris bankana</name>
    <dbReference type="NCBI Taxonomy" id="172846"/>
    <lineage>
        <taxon>Eukaryota</taxon>
        <taxon>Metazoa</taxon>
        <taxon>Ecdysozoa</taxon>
        <taxon>Arthropoda</taxon>
        <taxon>Chelicerata</taxon>
        <taxon>Arachnida</taxon>
        <taxon>Araneae</taxon>
        <taxon>Araneomorphae</taxon>
        <taxon>Entelegynae</taxon>
        <taxon>Araneoidea</taxon>
        <taxon>Araneidae</taxon>
        <taxon>Caerostris</taxon>
    </lineage>
</organism>
<comment type="caution">
    <text evidence="1">The sequence shown here is derived from an EMBL/GenBank/DDBJ whole genome shotgun (WGS) entry which is preliminary data.</text>
</comment>